<evidence type="ECO:0000256" key="1">
    <source>
        <dbReference type="ARBA" id="ARBA00007926"/>
    </source>
</evidence>
<dbReference type="InterPro" id="IPR029004">
    <property type="entry name" value="Ribosomal_eL28/Mak16"/>
</dbReference>
<evidence type="ECO:0000313" key="7">
    <source>
        <dbReference type="Ensembl" id="ENSFCTP00005036746.1"/>
    </source>
</evidence>
<evidence type="ECO:0000259" key="6">
    <source>
        <dbReference type="Pfam" id="PF01778"/>
    </source>
</evidence>
<protein>
    <recommendedName>
        <fullName evidence="4">Large ribosomal subunit protein eL28</fullName>
    </recommendedName>
    <alternativeName>
        <fullName evidence="5">60S ribosomal protein L28</fullName>
    </alternativeName>
</protein>
<dbReference type="Pfam" id="PF01778">
    <property type="entry name" value="Ribosomal_L28e"/>
    <property type="match status" value="1"/>
</dbReference>
<reference evidence="7 8" key="1">
    <citation type="submission" date="2021-02" db="EMBL/GenBank/DDBJ databases">
        <title>Safari Cat Assemblies.</title>
        <authorList>
            <person name="Bredemeyer K.R."/>
            <person name="Murphy W.J."/>
        </authorList>
    </citation>
    <scope>NUCLEOTIDE SEQUENCE [LARGE SCALE GENOMIC DNA]</scope>
</reference>
<evidence type="ECO:0000256" key="2">
    <source>
        <dbReference type="ARBA" id="ARBA00022980"/>
    </source>
</evidence>
<evidence type="ECO:0000256" key="5">
    <source>
        <dbReference type="ARBA" id="ARBA00035330"/>
    </source>
</evidence>
<evidence type="ECO:0000313" key="8">
    <source>
        <dbReference type="Proteomes" id="UP000823872"/>
    </source>
</evidence>
<dbReference type="GeneTree" id="ENSGT00390000008732"/>
<reference evidence="7" key="2">
    <citation type="submission" date="2025-08" db="UniProtKB">
        <authorList>
            <consortium name="Ensembl"/>
        </authorList>
    </citation>
    <scope>IDENTIFICATION</scope>
    <source>
        <strain evidence="7">breed Abyssinian</strain>
    </source>
</reference>
<evidence type="ECO:0000256" key="3">
    <source>
        <dbReference type="ARBA" id="ARBA00023274"/>
    </source>
</evidence>
<feature type="domain" description="Ribosomal eL28/Mak16" evidence="6">
    <location>
        <begin position="10"/>
        <end position="120"/>
    </location>
</feature>
<name>A0ABI7YPB6_FELCA</name>
<evidence type="ECO:0000256" key="4">
    <source>
        <dbReference type="ARBA" id="ARBA00035223"/>
    </source>
</evidence>
<dbReference type="Ensembl" id="ENSFCTT00005050411.1">
    <property type="protein sequence ID" value="ENSFCTP00005036746.1"/>
    <property type="gene ID" value="ENSFCTG00005017517.1"/>
</dbReference>
<dbReference type="PANTHER" id="PTHR10544">
    <property type="entry name" value="60S RIBOSOMAL PROTEIN L28"/>
    <property type="match status" value="1"/>
</dbReference>
<keyword evidence="3" id="KW-0687">Ribonucleoprotein</keyword>
<accession>A0ABI7YPB6</accession>
<sequence length="152" mass="16546">MSAHLQRVLVGNGSSFLIKWNEQIHNTEPTNLKAHSSFCYNGLIHCKTVGVGLGAEGKGIVVVTKHRTLQQKPATSNVLTTISKNAWAALSSIWPMIHKNSYGPDLCMPAIRRASAILCSQKPVTPEKDTTLHLVIMSLLAPFGCNSVFCCF</sequence>
<dbReference type="Gene3D" id="3.30.390.110">
    <property type="match status" value="1"/>
</dbReference>
<keyword evidence="2" id="KW-0689">Ribosomal protein</keyword>
<keyword evidence="8" id="KW-1185">Reference proteome</keyword>
<organism evidence="7 8">
    <name type="scientific">Felis catus</name>
    <name type="common">Cat</name>
    <name type="synonym">Felis silvestris catus</name>
    <dbReference type="NCBI Taxonomy" id="9685"/>
    <lineage>
        <taxon>Eukaryota</taxon>
        <taxon>Metazoa</taxon>
        <taxon>Chordata</taxon>
        <taxon>Craniata</taxon>
        <taxon>Vertebrata</taxon>
        <taxon>Euteleostomi</taxon>
        <taxon>Mammalia</taxon>
        <taxon>Eutheria</taxon>
        <taxon>Laurasiatheria</taxon>
        <taxon>Carnivora</taxon>
        <taxon>Feliformia</taxon>
        <taxon>Felidae</taxon>
        <taxon>Felinae</taxon>
        <taxon>Felis</taxon>
    </lineage>
</organism>
<comment type="similarity">
    <text evidence="1">Belongs to the eukaryotic ribosomal protein eL28 family.</text>
</comment>
<dbReference type="InterPro" id="IPR002672">
    <property type="entry name" value="Ribosomal_eL28"/>
</dbReference>
<proteinExistence type="inferred from homology"/>
<reference evidence="7" key="3">
    <citation type="submission" date="2025-09" db="UniProtKB">
        <authorList>
            <consortium name="Ensembl"/>
        </authorList>
    </citation>
    <scope>IDENTIFICATION</scope>
    <source>
        <strain evidence="7">breed Abyssinian</strain>
    </source>
</reference>
<dbReference type="Proteomes" id="UP000823872">
    <property type="component" value="Chromosome D4"/>
</dbReference>